<keyword evidence="1" id="KW-0472">Membrane</keyword>
<name>A0A0N1I5I2_LEPSE</name>
<feature type="transmembrane region" description="Helical" evidence="1">
    <location>
        <begin position="127"/>
        <end position="150"/>
    </location>
</feature>
<organism evidence="2 3">
    <name type="scientific">Leptomonas seymouri</name>
    <dbReference type="NCBI Taxonomy" id="5684"/>
    <lineage>
        <taxon>Eukaryota</taxon>
        <taxon>Discoba</taxon>
        <taxon>Euglenozoa</taxon>
        <taxon>Kinetoplastea</taxon>
        <taxon>Metakinetoplastina</taxon>
        <taxon>Trypanosomatida</taxon>
        <taxon>Trypanosomatidae</taxon>
        <taxon>Leishmaniinae</taxon>
        <taxon>Leptomonas</taxon>
    </lineage>
</organism>
<feature type="transmembrane region" description="Helical" evidence="1">
    <location>
        <begin position="12"/>
        <end position="32"/>
    </location>
</feature>
<sequence>MLLYTCVVEPSILLMPSALIFLYFGGVTVSLVNTAEFFQKRNDVYPSALIAAHLSFCVIGTVAFFCVSSVFWLWSAKYSLTHAERMWRLCVGLWFVFFFKDLPLLIIETHANWLVGWQNGNFMDVSFILQIIFFVPSSLASSATISWYIAGFLERQFGDAMQVALQEKEDPRRVSPEVAAQLAVASVLHPPLPLQEMHYSTTHPPRIYPSSHPYNRSTIPSFLRQPLSASAPINYVAADYNNDFVLNQGGVHVRLPGGELRFVESEEDSAPYPAVI</sequence>
<proteinExistence type="predicted"/>
<evidence type="ECO:0000256" key="1">
    <source>
        <dbReference type="SAM" id="Phobius"/>
    </source>
</evidence>
<protein>
    <submittedName>
        <fullName evidence="2">Putative transmembrane protein</fullName>
    </submittedName>
</protein>
<keyword evidence="1 2" id="KW-0812">Transmembrane</keyword>
<dbReference type="EMBL" id="LJSK01000104">
    <property type="protein sequence ID" value="KPI87044.1"/>
    <property type="molecule type" value="Genomic_DNA"/>
</dbReference>
<comment type="caution">
    <text evidence="2">The sequence shown here is derived from an EMBL/GenBank/DDBJ whole genome shotgun (WGS) entry which is preliminary data.</text>
</comment>
<dbReference type="Proteomes" id="UP000038009">
    <property type="component" value="Unassembled WGS sequence"/>
</dbReference>
<keyword evidence="3" id="KW-1185">Reference proteome</keyword>
<reference evidence="2 3" key="1">
    <citation type="journal article" date="2015" name="PLoS Pathog.">
        <title>Leptomonas seymouri: Adaptations to the Dixenous Life Cycle Analyzed by Genome Sequencing, Transcriptome Profiling and Co-infection with Leishmania donovani.</title>
        <authorList>
            <person name="Kraeva N."/>
            <person name="Butenko A."/>
            <person name="Hlavacova J."/>
            <person name="Kostygov A."/>
            <person name="Myskova J."/>
            <person name="Grybchuk D."/>
            <person name="Lestinova T."/>
            <person name="Votypka J."/>
            <person name="Volf P."/>
            <person name="Opperdoes F."/>
            <person name="Flegontov P."/>
            <person name="Lukes J."/>
            <person name="Yurchenko V."/>
        </authorList>
    </citation>
    <scope>NUCLEOTIDE SEQUENCE [LARGE SCALE GENOMIC DNA]</scope>
    <source>
        <strain evidence="2 3">ATCC 30220</strain>
    </source>
</reference>
<feature type="transmembrane region" description="Helical" evidence="1">
    <location>
        <begin position="52"/>
        <end position="74"/>
    </location>
</feature>
<evidence type="ECO:0000313" key="3">
    <source>
        <dbReference type="Proteomes" id="UP000038009"/>
    </source>
</evidence>
<dbReference type="OMA" id="THAERMW"/>
<dbReference type="AlphaFoldDB" id="A0A0N1I5I2"/>
<gene>
    <name evidence="2" type="ORF">ABL78_3856</name>
</gene>
<dbReference type="VEuPathDB" id="TriTrypDB:Lsey_0104_0040"/>
<accession>A0A0N1I5I2</accession>
<dbReference type="OrthoDB" id="270424at2759"/>
<evidence type="ECO:0000313" key="2">
    <source>
        <dbReference type="EMBL" id="KPI87044.1"/>
    </source>
</evidence>
<keyword evidence="1" id="KW-1133">Transmembrane helix</keyword>
<feature type="transmembrane region" description="Helical" evidence="1">
    <location>
        <begin position="86"/>
        <end position="107"/>
    </location>
</feature>